<keyword evidence="3" id="KW-0808">Transferase</keyword>
<feature type="coiled-coil region" evidence="9">
    <location>
        <begin position="378"/>
        <end position="416"/>
    </location>
</feature>
<dbReference type="InterPro" id="IPR011712">
    <property type="entry name" value="Sig_transdc_His_kin_sub3_dim/P"/>
</dbReference>
<feature type="chain" id="PRO_5030799270" evidence="11">
    <location>
        <begin position="20"/>
        <end position="660"/>
    </location>
</feature>
<evidence type="ECO:0000256" key="10">
    <source>
        <dbReference type="SAM" id="Phobius"/>
    </source>
</evidence>
<dbReference type="GO" id="GO:0000155">
    <property type="term" value="F:phosphorelay sensor kinase activity"/>
    <property type="evidence" value="ECO:0007669"/>
    <property type="project" value="InterPro"/>
</dbReference>
<evidence type="ECO:0000256" key="9">
    <source>
        <dbReference type="SAM" id="Coils"/>
    </source>
</evidence>
<dbReference type="SUPFAM" id="SSF48452">
    <property type="entry name" value="TPR-like"/>
    <property type="match status" value="2"/>
</dbReference>
<protein>
    <submittedName>
        <fullName evidence="14">Signal transduction histidine kinase</fullName>
    </submittedName>
</protein>
<dbReference type="Proteomes" id="UP000541352">
    <property type="component" value="Unassembled WGS sequence"/>
</dbReference>
<gene>
    <name evidence="14" type="ORF">FHS57_005713</name>
</gene>
<comment type="subcellular location">
    <subcellularLocation>
        <location evidence="1">Cell membrane</location>
        <topology evidence="1">Multi-pass membrane protein</topology>
    </subcellularLocation>
</comment>
<evidence type="ECO:0000256" key="8">
    <source>
        <dbReference type="ARBA" id="ARBA00023136"/>
    </source>
</evidence>
<dbReference type="Gene3D" id="1.25.40.10">
    <property type="entry name" value="Tetratricopeptide repeat domain"/>
    <property type="match status" value="2"/>
</dbReference>
<evidence type="ECO:0000313" key="15">
    <source>
        <dbReference type="Proteomes" id="UP000541352"/>
    </source>
</evidence>
<keyword evidence="8 10" id="KW-0472">Membrane</keyword>
<keyword evidence="6 10" id="KW-1133">Transmembrane helix</keyword>
<evidence type="ECO:0000256" key="11">
    <source>
        <dbReference type="SAM" id="SignalP"/>
    </source>
</evidence>
<dbReference type="InterPro" id="IPR019734">
    <property type="entry name" value="TPR_rpt"/>
</dbReference>
<evidence type="ECO:0000313" key="14">
    <source>
        <dbReference type="EMBL" id="MBB3841684.1"/>
    </source>
</evidence>
<dbReference type="EMBL" id="JACIBY010000020">
    <property type="protein sequence ID" value="MBB3841684.1"/>
    <property type="molecule type" value="Genomic_DNA"/>
</dbReference>
<name>A0A7W5ZTX1_9BACT</name>
<evidence type="ECO:0000256" key="7">
    <source>
        <dbReference type="ARBA" id="ARBA00023012"/>
    </source>
</evidence>
<dbReference type="InterPro" id="IPR036890">
    <property type="entry name" value="HATPase_C_sf"/>
</dbReference>
<evidence type="ECO:0000256" key="3">
    <source>
        <dbReference type="ARBA" id="ARBA00022679"/>
    </source>
</evidence>
<comment type="caution">
    <text evidence="14">The sequence shown here is derived from an EMBL/GenBank/DDBJ whole genome shotgun (WGS) entry which is preliminary data.</text>
</comment>
<feature type="domain" description="Histidine kinase/HSP90-like ATPase" evidence="12">
    <location>
        <begin position="567"/>
        <end position="660"/>
    </location>
</feature>
<sequence length="660" mass="76234">MKRTLALVVLVIFSTVAWTQSVQDDLRKIAEFRRMSPSFQKDTLLIGTQINLATTYNRLQKMDSVRYWLWESEKMLSKTKWQRGWGFFYRARGQYYVFTLKKDSSVADFIKSIAIWEKEKNWRQAGIASARLGNALLMDLQFDKSLFYLNQALKTFEEHNDYFSQANTLNYLSNVYRSMNNYTKALEIHRRVMQLVGKYKLNPDLIQYRHVATSYLFNNMLDSGRYYFAKEGIDIDKNPEKINDNFTYNRLSEFFDGAGMPEKVVKIANLSLQLAEKNKSVAYARTAHEMLHKSYQNLKNYEQALYHYGRAQQINDSLEKAEVSLKLSQLEMQYQTQKKETQIERQRAELAISKQTLLLNESKMSFLNKDLLLQQALVAQQNADKKRKEAEFKIANQQQKVAMEQLTQQNELTSQRQTRNLLLASIAFLMTLAGVLFYHNQSLKRKNKEISASVLKGQTIERKRVAADLHDSLGSTMSSLIYTVNAIDTNNLDNDEKNVYLHLKQMLDTAYNEIRLLSHNLLPEEFEKQGLAEALKHFVRKINQTKTIQFDLSIDPQLGRLSPQVEFELYSICLELVNNILKHAKATQAQINLSAPARTANRPNGELKLIVSDNGIGFFSNESDGKGIKNVRARIESLNGTWQVKSIENHGITNIISIPL</sequence>
<feature type="transmembrane region" description="Helical" evidence="10">
    <location>
        <begin position="421"/>
        <end position="438"/>
    </location>
</feature>
<evidence type="ECO:0000259" key="12">
    <source>
        <dbReference type="Pfam" id="PF02518"/>
    </source>
</evidence>
<evidence type="ECO:0000259" key="13">
    <source>
        <dbReference type="Pfam" id="PF07730"/>
    </source>
</evidence>
<proteinExistence type="predicted"/>
<organism evidence="14 15">
    <name type="scientific">Runella defluvii</name>
    <dbReference type="NCBI Taxonomy" id="370973"/>
    <lineage>
        <taxon>Bacteria</taxon>
        <taxon>Pseudomonadati</taxon>
        <taxon>Bacteroidota</taxon>
        <taxon>Cytophagia</taxon>
        <taxon>Cytophagales</taxon>
        <taxon>Spirosomataceae</taxon>
        <taxon>Runella</taxon>
    </lineage>
</organism>
<dbReference type="PANTHER" id="PTHR24421">
    <property type="entry name" value="NITRATE/NITRITE SENSOR PROTEIN NARX-RELATED"/>
    <property type="match status" value="1"/>
</dbReference>
<reference evidence="14 15" key="1">
    <citation type="submission" date="2020-08" db="EMBL/GenBank/DDBJ databases">
        <title>Genomic Encyclopedia of Type Strains, Phase IV (KMG-IV): sequencing the most valuable type-strain genomes for metagenomic binning, comparative biology and taxonomic classification.</title>
        <authorList>
            <person name="Goeker M."/>
        </authorList>
    </citation>
    <scope>NUCLEOTIDE SEQUENCE [LARGE SCALE GENOMIC DNA]</scope>
    <source>
        <strain evidence="14 15">DSM 17976</strain>
    </source>
</reference>
<keyword evidence="11" id="KW-0732">Signal</keyword>
<dbReference type="GO" id="GO:0046983">
    <property type="term" value="F:protein dimerization activity"/>
    <property type="evidence" value="ECO:0007669"/>
    <property type="project" value="InterPro"/>
</dbReference>
<dbReference type="InterPro" id="IPR050482">
    <property type="entry name" value="Sensor_HK_TwoCompSys"/>
</dbReference>
<dbReference type="Pfam" id="PF07730">
    <property type="entry name" value="HisKA_3"/>
    <property type="match status" value="1"/>
</dbReference>
<evidence type="ECO:0000256" key="6">
    <source>
        <dbReference type="ARBA" id="ARBA00022989"/>
    </source>
</evidence>
<dbReference type="InterPro" id="IPR003594">
    <property type="entry name" value="HATPase_dom"/>
</dbReference>
<keyword evidence="4 10" id="KW-0812">Transmembrane</keyword>
<keyword evidence="9" id="KW-0175">Coiled coil</keyword>
<keyword evidence="15" id="KW-1185">Reference proteome</keyword>
<dbReference type="GO" id="GO:0005886">
    <property type="term" value="C:plasma membrane"/>
    <property type="evidence" value="ECO:0007669"/>
    <property type="project" value="UniProtKB-SubCell"/>
</dbReference>
<keyword evidence="2" id="KW-1003">Cell membrane</keyword>
<feature type="domain" description="Signal transduction histidine kinase subgroup 3 dimerisation and phosphoacceptor" evidence="13">
    <location>
        <begin position="461"/>
        <end position="524"/>
    </location>
</feature>
<evidence type="ECO:0000256" key="4">
    <source>
        <dbReference type="ARBA" id="ARBA00022692"/>
    </source>
</evidence>
<evidence type="ECO:0000256" key="2">
    <source>
        <dbReference type="ARBA" id="ARBA00022475"/>
    </source>
</evidence>
<evidence type="ECO:0000256" key="1">
    <source>
        <dbReference type="ARBA" id="ARBA00004651"/>
    </source>
</evidence>
<feature type="signal peptide" evidence="11">
    <location>
        <begin position="1"/>
        <end position="19"/>
    </location>
</feature>
<keyword evidence="5 14" id="KW-0418">Kinase</keyword>
<dbReference type="SUPFAM" id="SSF55874">
    <property type="entry name" value="ATPase domain of HSP90 chaperone/DNA topoisomerase II/histidine kinase"/>
    <property type="match status" value="1"/>
</dbReference>
<dbReference type="Pfam" id="PF02518">
    <property type="entry name" value="HATPase_c"/>
    <property type="match status" value="1"/>
</dbReference>
<accession>A0A7W5ZTX1</accession>
<dbReference type="Gene3D" id="1.20.5.1930">
    <property type="match status" value="1"/>
</dbReference>
<dbReference type="PANTHER" id="PTHR24421:SF37">
    <property type="entry name" value="SENSOR HISTIDINE KINASE NARS"/>
    <property type="match status" value="1"/>
</dbReference>
<dbReference type="InterPro" id="IPR011990">
    <property type="entry name" value="TPR-like_helical_dom_sf"/>
</dbReference>
<dbReference type="Gene3D" id="3.30.565.10">
    <property type="entry name" value="Histidine kinase-like ATPase, C-terminal domain"/>
    <property type="match status" value="1"/>
</dbReference>
<dbReference type="SMART" id="SM00028">
    <property type="entry name" value="TPR"/>
    <property type="match status" value="3"/>
</dbReference>
<keyword evidence="7" id="KW-0902">Two-component regulatory system</keyword>
<evidence type="ECO:0000256" key="5">
    <source>
        <dbReference type="ARBA" id="ARBA00022777"/>
    </source>
</evidence>
<dbReference type="AlphaFoldDB" id="A0A7W5ZTX1"/>
<dbReference type="RefSeq" id="WP_183979506.1">
    <property type="nucleotide sequence ID" value="NZ_JACIBY010000020.1"/>
</dbReference>